<name>A0A956N956_UNCEI</name>
<protein>
    <submittedName>
        <fullName evidence="1">Uncharacterized protein</fullName>
    </submittedName>
</protein>
<reference evidence="1" key="2">
    <citation type="journal article" date="2021" name="Microbiome">
        <title>Successional dynamics and alternative stable states in a saline activated sludge microbial community over 9 years.</title>
        <authorList>
            <person name="Wang Y."/>
            <person name="Ye J."/>
            <person name="Ju F."/>
            <person name="Liu L."/>
            <person name="Boyd J.A."/>
            <person name="Deng Y."/>
            <person name="Parks D.H."/>
            <person name="Jiang X."/>
            <person name="Yin X."/>
            <person name="Woodcroft B.J."/>
            <person name="Tyson G.W."/>
            <person name="Hugenholtz P."/>
            <person name="Polz M.F."/>
            <person name="Zhang T."/>
        </authorList>
    </citation>
    <scope>NUCLEOTIDE SEQUENCE</scope>
    <source>
        <strain evidence="1">HKST-UBA02</strain>
    </source>
</reference>
<gene>
    <name evidence="1" type="ORF">KDA27_01515</name>
</gene>
<dbReference type="Proteomes" id="UP000739538">
    <property type="component" value="Unassembled WGS sequence"/>
</dbReference>
<dbReference type="AlphaFoldDB" id="A0A956N956"/>
<organism evidence="1 2">
    <name type="scientific">Eiseniibacteriota bacterium</name>
    <dbReference type="NCBI Taxonomy" id="2212470"/>
    <lineage>
        <taxon>Bacteria</taxon>
        <taxon>Candidatus Eiseniibacteriota</taxon>
    </lineage>
</organism>
<dbReference type="EMBL" id="JAGQHS010000004">
    <property type="protein sequence ID" value="MCA9754452.1"/>
    <property type="molecule type" value="Genomic_DNA"/>
</dbReference>
<reference evidence="1" key="1">
    <citation type="submission" date="2020-04" db="EMBL/GenBank/DDBJ databases">
        <authorList>
            <person name="Zhang T."/>
        </authorList>
    </citation>
    <scope>NUCLEOTIDE SEQUENCE</scope>
    <source>
        <strain evidence="1">HKST-UBA02</strain>
    </source>
</reference>
<proteinExistence type="predicted"/>
<accession>A0A956N956</accession>
<evidence type="ECO:0000313" key="1">
    <source>
        <dbReference type="EMBL" id="MCA9754452.1"/>
    </source>
</evidence>
<comment type="caution">
    <text evidence="1">The sequence shown here is derived from an EMBL/GenBank/DDBJ whole genome shotgun (WGS) entry which is preliminary data.</text>
</comment>
<evidence type="ECO:0000313" key="2">
    <source>
        <dbReference type="Proteomes" id="UP000739538"/>
    </source>
</evidence>
<sequence length="73" mass="8625">MSDPLERAVHDLDARFVHDPSAPRLHIVREGVRRYVEVRDRTTGRPVRRVEEIELLKLYERIQALQERFSSAS</sequence>